<feature type="compositionally biased region" description="Polar residues" evidence="1">
    <location>
        <begin position="142"/>
        <end position="152"/>
    </location>
</feature>
<feature type="compositionally biased region" description="Low complexity" evidence="1">
    <location>
        <begin position="54"/>
        <end position="74"/>
    </location>
</feature>
<evidence type="ECO:0000256" key="1">
    <source>
        <dbReference type="SAM" id="MobiDB-lite"/>
    </source>
</evidence>
<protein>
    <submittedName>
        <fullName evidence="2">Uncharacterized protein</fullName>
    </submittedName>
</protein>
<dbReference type="AlphaFoldDB" id="A0A835Y1P3"/>
<comment type="caution">
    <text evidence="2">The sequence shown here is derived from an EMBL/GenBank/DDBJ whole genome shotgun (WGS) entry which is preliminary data.</text>
</comment>
<proteinExistence type="predicted"/>
<dbReference type="EMBL" id="JAEHOE010000073">
    <property type="protein sequence ID" value="KAG2489484.1"/>
    <property type="molecule type" value="Genomic_DNA"/>
</dbReference>
<gene>
    <name evidence="2" type="ORF">HYH03_012120</name>
</gene>
<name>A0A835Y1P3_9CHLO</name>
<feature type="region of interest" description="Disordered" evidence="1">
    <location>
        <begin position="1"/>
        <end position="103"/>
    </location>
</feature>
<feature type="compositionally biased region" description="Low complexity" evidence="1">
    <location>
        <begin position="35"/>
        <end position="47"/>
    </location>
</feature>
<evidence type="ECO:0000313" key="3">
    <source>
        <dbReference type="Proteomes" id="UP000612055"/>
    </source>
</evidence>
<accession>A0A835Y1P3</accession>
<feature type="region of interest" description="Disordered" evidence="1">
    <location>
        <begin position="299"/>
        <end position="319"/>
    </location>
</feature>
<keyword evidence="3" id="KW-1185">Reference proteome</keyword>
<feature type="region of interest" description="Disordered" evidence="1">
    <location>
        <begin position="131"/>
        <end position="152"/>
    </location>
</feature>
<sequence>MPATPRTSLSAGTAPAELATPSPRQGRAGAPGSDGEALANGAAAAFGSAGGHGAADSGALTTQQPSAEAPGPGDAPEDGGGASRKRGRQTLEGSGGVKRKSLQEPAAARAVAAAGKEPAAARVVAADGGGWAGGARRAAHSTARQPGSSMRHGSTYTIISYGALLSDVAGGRDRVASTPFRLAVLEDGRAVVEAGEAAELQSRILLRTSAFRGSYCVPVPSETVTGLLGPSKELKGRKDPIQLRVRASVAGNAGDEKLDGVFLAPPGGKRSWVLTGLRPWLLRSGAAVGDLLALGRAEEPPPAAGAGSGAGPKPGASRGRVPAITMCLLRSAGRAATTEQQPARSSSPGSAVDRGGRGGGTAAGATARAPSLGDTSATDVPTATAYTIRHHYGGLRGGMAPFQHAFPTESEAARATGGSQAVKLHGRLPDGSVRLYDGPYIRFAQSHGQFQMGGCGPLLRDVAGDQERVGSTRFRLAVLEDGRAVVEAGEATEPAPRVLRPGAFRSGASIFVPTDILLRVLGLTAKQLSGLNGRRQQLQVRASVAGSPGAEELEGGGGNWMPLGRRRRAAVQCRLCREPLSPMVLRASRVGGGRVA</sequence>
<organism evidence="2 3">
    <name type="scientific">Edaphochlamys debaryana</name>
    <dbReference type="NCBI Taxonomy" id="47281"/>
    <lineage>
        <taxon>Eukaryota</taxon>
        <taxon>Viridiplantae</taxon>
        <taxon>Chlorophyta</taxon>
        <taxon>core chlorophytes</taxon>
        <taxon>Chlorophyceae</taxon>
        <taxon>CS clade</taxon>
        <taxon>Chlamydomonadales</taxon>
        <taxon>Chlamydomonadales incertae sedis</taxon>
        <taxon>Edaphochlamys</taxon>
    </lineage>
</organism>
<feature type="compositionally biased region" description="Polar residues" evidence="1">
    <location>
        <begin position="1"/>
        <end position="11"/>
    </location>
</feature>
<feature type="compositionally biased region" description="Polar residues" evidence="1">
    <location>
        <begin position="337"/>
        <end position="349"/>
    </location>
</feature>
<dbReference type="Proteomes" id="UP000612055">
    <property type="component" value="Unassembled WGS sequence"/>
</dbReference>
<evidence type="ECO:0000313" key="2">
    <source>
        <dbReference type="EMBL" id="KAG2489484.1"/>
    </source>
</evidence>
<reference evidence="2" key="1">
    <citation type="journal article" date="2020" name="bioRxiv">
        <title>Comparative genomics of Chlamydomonas.</title>
        <authorList>
            <person name="Craig R.J."/>
            <person name="Hasan A.R."/>
            <person name="Ness R.W."/>
            <person name="Keightley P.D."/>
        </authorList>
    </citation>
    <scope>NUCLEOTIDE SEQUENCE</scope>
    <source>
        <strain evidence="2">CCAP 11/70</strain>
    </source>
</reference>
<feature type="region of interest" description="Disordered" evidence="1">
    <location>
        <begin position="333"/>
        <end position="378"/>
    </location>
</feature>